<keyword evidence="1" id="KW-0812">Transmembrane</keyword>
<feature type="transmembrane region" description="Helical" evidence="1">
    <location>
        <begin position="94"/>
        <end position="117"/>
    </location>
</feature>
<dbReference type="KEGG" id="nhy:JQS43_18780"/>
<keyword evidence="3" id="KW-1185">Reference proteome</keyword>
<gene>
    <name evidence="2" type="ORF">JQS43_18780</name>
</gene>
<keyword evidence="1" id="KW-1133">Transmembrane helix</keyword>
<proteinExistence type="predicted"/>
<name>A0A895YGE4_9ACTN</name>
<feature type="transmembrane region" description="Helical" evidence="1">
    <location>
        <begin position="59"/>
        <end position="82"/>
    </location>
</feature>
<reference evidence="2" key="1">
    <citation type="submission" date="2021-02" db="EMBL/GenBank/DDBJ databases">
        <title>Natrosporangium hydrolyticum gen. nov., sp. nov, a haloalkaliphilic actinobacterium from a soda solonchak soil.</title>
        <authorList>
            <person name="Sorokin D.Y."/>
            <person name="Khijniak T.V."/>
            <person name="Zakharycheva A.P."/>
            <person name="Boueva O.V."/>
            <person name="Ariskina E.V."/>
            <person name="Hahnke R.L."/>
            <person name="Bunk B."/>
            <person name="Sproer C."/>
            <person name="Schumann P."/>
            <person name="Evtushenko L.I."/>
            <person name="Kublanov I.V."/>
        </authorList>
    </citation>
    <scope>NUCLEOTIDE SEQUENCE</scope>
    <source>
        <strain evidence="2">DSM 106523</strain>
    </source>
</reference>
<dbReference type="RefSeq" id="WP_239675704.1">
    <property type="nucleotide sequence ID" value="NZ_CP070499.1"/>
</dbReference>
<organism evidence="2 3">
    <name type="scientific">Natronosporangium hydrolyticum</name>
    <dbReference type="NCBI Taxonomy" id="2811111"/>
    <lineage>
        <taxon>Bacteria</taxon>
        <taxon>Bacillati</taxon>
        <taxon>Actinomycetota</taxon>
        <taxon>Actinomycetes</taxon>
        <taxon>Micromonosporales</taxon>
        <taxon>Micromonosporaceae</taxon>
        <taxon>Natronosporangium</taxon>
    </lineage>
</organism>
<dbReference type="AlphaFoldDB" id="A0A895YGE4"/>
<dbReference type="EMBL" id="CP070499">
    <property type="protein sequence ID" value="QSB13606.1"/>
    <property type="molecule type" value="Genomic_DNA"/>
</dbReference>
<feature type="transmembrane region" description="Helical" evidence="1">
    <location>
        <begin position="28"/>
        <end position="53"/>
    </location>
</feature>
<evidence type="ECO:0000313" key="3">
    <source>
        <dbReference type="Proteomes" id="UP000662857"/>
    </source>
</evidence>
<evidence type="ECO:0000256" key="1">
    <source>
        <dbReference type="SAM" id="Phobius"/>
    </source>
</evidence>
<dbReference type="Proteomes" id="UP000662857">
    <property type="component" value="Chromosome"/>
</dbReference>
<sequence length="182" mass="18762">MTTPEWLRPVSERYLGGELGPPPRGVRIAAMLAGVNALLAAGILALAGPATIILLTGPVAPLTLVTSNGLLAVAGLLLLATLAPSAVQISRRGWYRIPVTAGWVLTGLAAFGFCVVADPGRIGGDGPRRWSEVAGTVPWLAVTLASALTMTLLLRSAPVSSWLARRRHQVRPAPPDAAGAGQ</sequence>
<evidence type="ECO:0000313" key="2">
    <source>
        <dbReference type="EMBL" id="QSB13606.1"/>
    </source>
</evidence>
<protein>
    <submittedName>
        <fullName evidence="2">Uncharacterized protein</fullName>
    </submittedName>
</protein>
<feature type="transmembrane region" description="Helical" evidence="1">
    <location>
        <begin position="137"/>
        <end position="157"/>
    </location>
</feature>
<keyword evidence="1" id="KW-0472">Membrane</keyword>
<accession>A0A895YGE4</accession>